<dbReference type="CDD" id="cd00093">
    <property type="entry name" value="HTH_XRE"/>
    <property type="match status" value="1"/>
</dbReference>
<dbReference type="RefSeq" id="WP_345121663.1">
    <property type="nucleotide sequence ID" value="NZ_BAABDI010000004.1"/>
</dbReference>
<dbReference type="InterPro" id="IPR001387">
    <property type="entry name" value="Cro/C1-type_HTH"/>
</dbReference>
<sequence>MTIRTATEYQAALLELKRLITTAPEGDSAITTLAEAIDDYEIRAGHGPVRPDTLIGRLEIEMFNRQLNRKQMAELLGIPASRFSDFLNGKTSVTMSLAKKLYKTLDIPADFILAAA</sequence>
<dbReference type="SUPFAM" id="SSF47413">
    <property type="entry name" value="lambda repressor-like DNA-binding domains"/>
    <property type="match status" value="1"/>
</dbReference>
<dbReference type="InterPro" id="IPR010982">
    <property type="entry name" value="Lambda_DNA-bd_dom_sf"/>
</dbReference>
<accession>A0ABP7PHC3</accession>
<protein>
    <recommendedName>
        <fullName evidence="1">HTH cro/C1-type domain-containing protein</fullName>
    </recommendedName>
</protein>
<evidence type="ECO:0000259" key="1">
    <source>
        <dbReference type="PROSITE" id="PS50943"/>
    </source>
</evidence>
<feature type="domain" description="HTH cro/C1-type" evidence="1">
    <location>
        <begin position="65"/>
        <end position="112"/>
    </location>
</feature>
<proteinExistence type="predicted"/>
<evidence type="ECO:0000313" key="2">
    <source>
        <dbReference type="EMBL" id="GAA3965583.1"/>
    </source>
</evidence>
<dbReference type="PROSITE" id="PS50943">
    <property type="entry name" value="HTH_CROC1"/>
    <property type="match status" value="1"/>
</dbReference>
<dbReference type="Pfam" id="PF01381">
    <property type="entry name" value="HTH_3"/>
    <property type="match status" value="1"/>
</dbReference>
<dbReference type="Proteomes" id="UP001501556">
    <property type="component" value="Unassembled WGS sequence"/>
</dbReference>
<evidence type="ECO:0000313" key="3">
    <source>
        <dbReference type="Proteomes" id="UP001501556"/>
    </source>
</evidence>
<reference evidence="3" key="1">
    <citation type="journal article" date="2019" name="Int. J. Syst. Evol. Microbiol.">
        <title>The Global Catalogue of Microorganisms (GCM) 10K type strain sequencing project: providing services to taxonomists for standard genome sequencing and annotation.</title>
        <authorList>
            <consortium name="The Broad Institute Genomics Platform"/>
            <consortium name="The Broad Institute Genome Sequencing Center for Infectious Disease"/>
            <person name="Wu L."/>
            <person name="Ma J."/>
        </authorList>
    </citation>
    <scope>NUCLEOTIDE SEQUENCE [LARGE SCALE GENOMIC DNA]</scope>
    <source>
        <strain evidence="3">JCM 17217</strain>
    </source>
</reference>
<keyword evidence="3" id="KW-1185">Reference proteome</keyword>
<organism evidence="2 3">
    <name type="scientific">Hymenobacter antarcticus</name>
    <dbReference type="NCBI Taxonomy" id="486270"/>
    <lineage>
        <taxon>Bacteria</taxon>
        <taxon>Pseudomonadati</taxon>
        <taxon>Bacteroidota</taxon>
        <taxon>Cytophagia</taxon>
        <taxon>Cytophagales</taxon>
        <taxon>Hymenobacteraceae</taxon>
        <taxon>Hymenobacter</taxon>
    </lineage>
</organism>
<comment type="caution">
    <text evidence="2">The sequence shown here is derived from an EMBL/GenBank/DDBJ whole genome shotgun (WGS) entry which is preliminary data.</text>
</comment>
<gene>
    <name evidence="2" type="ORF">GCM10022407_09990</name>
</gene>
<dbReference type="Gene3D" id="1.10.260.40">
    <property type="entry name" value="lambda repressor-like DNA-binding domains"/>
    <property type="match status" value="1"/>
</dbReference>
<dbReference type="EMBL" id="BAABDI010000004">
    <property type="protein sequence ID" value="GAA3965583.1"/>
    <property type="molecule type" value="Genomic_DNA"/>
</dbReference>
<name>A0ABP7PHC3_9BACT</name>
<dbReference type="SMART" id="SM00530">
    <property type="entry name" value="HTH_XRE"/>
    <property type="match status" value="1"/>
</dbReference>